<protein>
    <submittedName>
        <fullName evidence="1">DNA-binding domain-containing protein, AraC-type</fullName>
    </submittedName>
</protein>
<dbReference type="PANTHER" id="PTHR46796">
    <property type="entry name" value="HTH-TYPE TRANSCRIPTIONAL ACTIVATOR RHAS-RELATED"/>
    <property type="match status" value="1"/>
</dbReference>
<dbReference type="RefSeq" id="WP_067427032.1">
    <property type="nucleotide sequence ID" value="NZ_CP016438.1"/>
</dbReference>
<dbReference type="InterPro" id="IPR009057">
    <property type="entry name" value="Homeodomain-like_sf"/>
</dbReference>
<organism evidence="1 2">
    <name type="scientific">Streptomyces lincolnensis</name>
    <dbReference type="NCBI Taxonomy" id="1915"/>
    <lineage>
        <taxon>Bacteria</taxon>
        <taxon>Bacillati</taxon>
        <taxon>Actinomycetota</taxon>
        <taxon>Actinomycetes</taxon>
        <taxon>Kitasatosporales</taxon>
        <taxon>Streptomycetaceae</taxon>
        <taxon>Streptomyces</taxon>
    </lineage>
</organism>
<dbReference type="PANTHER" id="PTHR46796:SF12">
    <property type="entry name" value="HTH-TYPE DNA-BINDING TRANSCRIPTIONAL ACTIVATOR EUTR"/>
    <property type="match status" value="1"/>
</dbReference>
<keyword evidence="2" id="KW-1185">Reference proteome</keyword>
<dbReference type="PROSITE" id="PS00041">
    <property type="entry name" value="HTH_ARAC_FAMILY_1"/>
    <property type="match status" value="1"/>
</dbReference>
<dbReference type="SUPFAM" id="SSF46689">
    <property type="entry name" value="Homeodomain-like"/>
    <property type="match status" value="2"/>
</dbReference>
<dbReference type="Gene3D" id="1.10.10.60">
    <property type="entry name" value="Homeodomain-like"/>
    <property type="match status" value="1"/>
</dbReference>
<dbReference type="GO" id="GO:0043565">
    <property type="term" value="F:sequence-specific DNA binding"/>
    <property type="evidence" value="ECO:0007669"/>
    <property type="project" value="InterPro"/>
</dbReference>
<dbReference type="Pfam" id="PF12833">
    <property type="entry name" value="HTH_18"/>
    <property type="match status" value="1"/>
</dbReference>
<accession>A0A1B1M335</accession>
<dbReference type="EMBL" id="CP016438">
    <property type="protein sequence ID" value="ANS63050.1"/>
    <property type="molecule type" value="Genomic_DNA"/>
</dbReference>
<dbReference type="InterPro" id="IPR035418">
    <property type="entry name" value="AraC-bd_2"/>
</dbReference>
<dbReference type="InterPro" id="IPR050204">
    <property type="entry name" value="AraC_XylS_family_regulators"/>
</dbReference>
<evidence type="ECO:0000313" key="2">
    <source>
        <dbReference type="Proteomes" id="UP000092598"/>
    </source>
</evidence>
<dbReference type="OrthoDB" id="5464689at2"/>
<name>A0A1B1M335_STRLN</name>
<dbReference type="Pfam" id="PF14525">
    <property type="entry name" value="AraC_binding_2"/>
    <property type="match status" value="1"/>
</dbReference>
<keyword evidence="1" id="KW-0238">DNA-binding</keyword>
<dbReference type="AlphaFoldDB" id="A0A1B1M335"/>
<dbReference type="GO" id="GO:0003700">
    <property type="term" value="F:DNA-binding transcription factor activity"/>
    <property type="evidence" value="ECO:0007669"/>
    <property type="project" value="InterPro"/>
</dbReference>
<gene>
    <name evidence="1" type="ORF">SLINC_0826</name>
</gene>
<dbReference type="STRING" id="1915.SLINC_0826"/>
<dbReference type="PATRIC" id="fig|1915.4.peg.979"/>
<dbReference type="InterPro" id="IPR018060">
    <property type="entry name" value="HTH_AraC"/>
</dbReference>
<evidence type="ECO:0000313" key="1">
    <source>
        <dbReference type="EMBL" id="ANS63050.1"/>
    </source>
</evidence>
<dbReference type="Proteomes" id="UP000092598">
    <property type="component" value="Chromosome"/>
</dbReference>
<sequence length="328" mass="36342">MADDSDRPAEFSSYTTRSVDEAHDVIAAHYYDLRLEVTGRPGDFVTGLGVVELGALTVGDISFGTEMRMRFGEPGVYHLAVPLEGRFSVQEGVARPSIATTRHAVLFDPGQDIRIDAWSADCHALTVKIDKAALLGQLEILLGGPPRRSPSFGPYVDISEGVGRSWAQLALWCLREHELADGLLHRPIVRGRIEQTLLEGVWLAARHSYREELEAPTPRMRPAAVKRVMDAVQELPTEPYDAARLAAIAQVSLRTLQQAFRTHVGMTPMAYVNEVRLQRVRAQLRTAAPGSTTVAAVAHQWGFVHLGRFARRYRERFGESPSRTLRSG</sequence>
<dbReference type="PROSITE" id="PS01124">
    <property type="entry name" value="HTH_ARAC_FAMILY_2"/>
    <property type="match status" value="1"/>
</dbReference>
<proteinExistence type="predicted"/>
<dbReference type="KEGG" id="sls:SLINC_0826"/>
<reference evidence="1 2" key="1">
    <citation type="submission" date="2016-07" db="EMBL/GenBank/DDBJ databases">
        <title>Enhancement of antibiotic productionsby engineered nitrateutilization in actinobacteria.</title>
        <authorList>
            <person name="Meng S.C."/>
        </authorList>
    </citation>
    <scope>NUCLEOTIDE SEQUENCE [LARGE SCALE GENOMIC DNA]</scope>
    <source>
        <strain evidence="1 2">NRRL 2936</strain>
    </source>
</reference>
<dbReference type="SMART" id="SM00342">
    <property type="entry name" value="HTH_ARAC"/>
    <property type="match status" value="1"/>
</dbReference>
<dbReference type="InterPro" id="IPR018062">
    <property type="entry name" value="HTH_AraC-typ_CS"/>
</dbReference>